<dbReference type="PROSITE" id="PS51078">
    <property type="entry name" value="ICLR_ED"/>
    <property type="match status" value="1"/>
</dbReference>
<dbReference type="AlphaFoldDB" id="A0A8D5FI80"/>
<dbReference type="GO" id="GO:0003677">
    <property type="term" value="F:DNA binding"/>
    <property type="evidence" value="ECO:0007669"/>
    <property type="project" value="UniProtKB-KW"/>
</dbReference>
<dbReference type="InterPro" id="IPR014757">
    <property type="entry name" value="Tscrpt_reg_IclR_C"/>
</dbReference>
<dbReference type="PANTHER" id="PTHR30136">
    <property type="entry name" value="HELIX-TURN-HELIX TRANSCRIPTIONAL REGULATOR, ICLR FAMILY"/>
    <property type="match status" value="1"/>
</dbReference>
<dbReference type="InterPro" id="IPR005471">
    <property type="entry name" value="Tscrpt_reg_IclR_N"/>
</dbReference>
<dbReference type="Pfam" id="PF01614">
    <property type="entry name" value="IclR_C"/>
    <property type="match status" value="1"/>
</dbReference>
<dbReference type="Pfam" id="PF09339">
    <property type="entry name" value="HTH_IclR"/>
    <property type="match status" value="1"/>
</dbReference>
<feature type="domain" description="IclR-ED" evidence="4">
    <location>
        <begin position="84"/>
        <end position="265"/>
    </location>
</feature>
<proteinExistence type="predicted"/>
<evidence type="ECO:0000313" key="6">
    <source>
        <dbReference type="Proteomes" id="UP000826725"/>
    </source>
</evidence>
<dbReference type="Proteomes" id="UP000826725">
    <property type="component" value="Chromosome"/>
</dbReference>
<keyword evidence="6" id="KW-1185">Reference proteome</keyword>
<dbReference type="GO" id="GO:0045892">
    <property type="term" value="P:negative regulation of DNA-templated transcription"/>
    <property type="evidence" value="ECO:0007669"/>
    <property type="project" value="TreeGrafter"/>
</dbReference>
<dbReference type="PROSITE" id="PS51077">
    <property type="entry name" value="HTH_ICLR"/>
    <property type="match status" value="1"/>
</dbReference>
<name>A0A8D5FI80_9BACT</name>
<evidence type="ECO:0000313" key="5">
    <source>
        <dbReference type="EMBL" id="BCL62097.1"/>
    </source>
</evidence>
<reference evidence="5" key="1">
    <citation type="submission" date="2020-09" db="EMBL/GenBank/DDBJ databases">
        <title>Desulfogranum mesoprofundum gen. nov., sp. nov., a novel mesophilic, sulfate-reducing chemolithoautotroph isolated from a deep-sea hydrothermal vent chimney in the Suiyo Seamount.</title>
        <authorList>
            <person name="Hashimoto Y."/>
            <person name="Nakagawa S."/>
        </authorList>
    </citation>
    <scope>NUCLEOTIDE SEQUENCE</scope>
    <source>
        <strain evidence="5">KT2</strain>
    </source>
</reference>
<evidence type="ECO:0000259" key="3">
    <source>
        <dbReference type="PROSITE" id="PS51077"/>
    </source>
</evidence>
<organism evidence="5 6">
    <name type="scientific">Desulfomarina profundi</name>
    <dbReference type="NCBI Taxonomy" id="2772557"/>
    <lineage>
        <taxon>Bacteria</taxon>
        <taxon>Pseudomonadati</taxon>
        <taxon>Thermodesulfobacteriota</taxon>
        <taxon>Desulfobulbia</taxon>
        <taxon>Desulfobulbales</taxon>
        <taxon>Desulfobulbaceae</taxon>
        <taxon>Desulfomarina</taxon>
    </lineage>
</organism>
<keyword evidence="1" id="KW-0238">DNA-binding</keyword>
<feature type="region of interest" description="Disordered" evidence="2">
    <location>
        <begin position="1"/>
        <end position="20"/>
    </location>
</feature>
<dbReference type="SMART" id="SM00346">
    <property type="entry name" value="HTH_ICLR"/>
    <property type="match status" value="1"/>
</dbReference>
<gene>
    <name evidence="5" type="ORF">DGMP_27900</name>
</gene>
<dbReference type="InterPro" id="IPR050707">
    <property type="entry name" value="HTH_MetabolicPath_Reg"/>
</dbReference>
<accession>A0A8D5FI80</accession>
<evidence type="ECO:0000259" key="4">
    <source>
        <dbReference type="PROSITE" id="PS51078"/>
    </source>
</evidence>
<dbReference type="RefSeq" id="WP_228854494.1">
    <property type="nucleotide sequence ID" value="NZ_AP024086.1"/>
</dbReference>
<evidence type="ECO:0000256" key="1">
    <source>
        <dbReference type="ARBA" id="ARBA00023125"/>
    </source>
</evidence>
<dbReference type="KEGG" id="dbk:DGMP_27900"/>
<dbReference type="GO" id="GO:0003700">
    <property type="term" value="F:DNA-binding transcription factor activity"/>
    <property type="evidence" value="ECO:0007669"/>
    <property type="project" value="TreeGrafter"/>
</dbReference>
<feature type="domain" description="HTH iclR-type" evidence="3">
    <location>
        <begin position="20"/>
        <end position="83"/>
    </location>
</feature>
<dbReference type="PANTHER" id="PTHR30136:SF39">
    <property type="entry name" value="TRANSCRIPTIONAL REGULATORY PROTEIN"/>
    <property type="match status" value="1"/>
</dbReference>
<feature type="compositionally biased region" description="Basic and acidic residues" evidence="2">
    <location>
        <begin position="1"/>
        <end position="15"/>
    </location>
</feature>
<protein>
    <submittedName>
        <fullName evidence="5">IclR family transcriptional regulator</fullName>
    </submittedName>
</protein>
<sequence length="265" mass="29510">MASKELGKKAKESQKRQGGAQSIRRTIAILRSVSRFNQNGARLSRIAKDVDLPPPTVHRILMVLLEEDFLSFDPTTKLYNLGMELYSLGAATQQLSVRNRYRIALERICEQTNDVIHLVVRSGYDGVCIDRVTGNARVQVLGFDIGEHRLLGIGAAGQALLAFLPEKQREDILKANSPRYLKYYGIGTDEVRKWLKNTREKRYANSIQIVSPESIGVGVPVFNKKNEVIAAISMANIGGRMTPERCQMIAEIMLSEIAAIDPPSD</sequence>
<dbReference type="EMBL" id="AP024086">
    <property type="protein sequence ID" value="BCL62097.1"/>
    <property type="molecule type" value="Genomic_DNA"/>
</dbReference>
<evidence type="ECO:0000256" key="2">
    <source>
        <dbReference type="SAM" id="MobiDB-lite"/>
    </source>
</evidence>